<dbReference type="STRING" id="52670.A0A2I4BFU3"/>
<feature type="compositionally biased region" description="Basic and acidic residues" evidence="3">
    <location>
        <begin position="218"/>
        <end position="235"/>
    </location>
</feature>
<organism evidence="5 6">
    <name type="scientific">Austrofundulus limnaeus</name>
    <name type="common">Annual killifish</name>
    <dbReference type="NCBI Taxonomy" id="52670"/>
    <lineage>
        <taxon>Eukaryota</taxon>
        <taxon>Metazoa</taxon>
        <taxon>Chordata</taxon>
        <taxon>Craniata</taxon>
        <taxon>Vertebrata</taxon>
        <taxon>Euteleostomi</taxon>
        <taxon>Actinopterygii</taxon>
        <taxon>Neopterygii</taxon>
        <taxon>Teleostei</taxon>
        <taxon>Neoteleostei</taxon>
        <taxon>Acanthomorphata</taxon>
        <taxon>Ovalentaria</taxon>
        <taxon>Atherinomorphae</taxon>
        <taxon>Cyprinodontiformes</taxon>
        <taxon>Rivulidae</taxon>
        <taxon>Austrofundulus</taxon>
    </lineage>
</organism>
<evidence type="ECO:0000256" key="1">
    <source>
        <dbReference type="PROSITE-ProRule" id="PRU00285"/>
    </source>
</evidence>
<protein>
    <submittedName>
        <fullName evidence="6">Heat shock protein beta-1</fullName>
    </submittedName>
</protein>
<dbReference type="Gene3D" id="2.60.40.790">
    <property type="match status" value="1"/>
</dbReference>
<sequence length="271" mass="29619">MSETAKMEESCDVGLPPVLEPGDPGLKSRQAACFWPGFLSAPLFVPYVSEPTQQKVRKWRVNMDLTHFRPADISLRVGGGFLEVRGSHEERPDEHGFITRCFSRKYRLPAEVDVTTLTSTLSVDGILTVEAPVPAASAPAAVIIPVKVETEGEEQEAEDKEEDVLDDQEQPSSTASKQTAEESHPSAPAEDKNLESLQKPEQHKAPESPEDPGTSTQLEHREPVTDDGDIQVKEEGAEELTQPEEQDLGSSPPSDVQQELEAADTKQEAAE</sequence>
<dbReference type="InParanoid" id="A0A2I4BFU3"/>
<dbReference type="GO" id="GO:0005737">
    <property type="term" value="C:cytoplasm"/>
    <property type="evidence" value="ECO:0007669"/>
    <property type="project" value="TreeGrafter"/>
</dbReference>
<dbReference type="InterPro" id="IPR008978">
    <property type="entry name" value="HSP20-like_chaperone"/>
</dbReference>
<dbReference type="Pfam" id="PF00011">
    <property type="entry name" value="HSP20"/>
    <property type="match status" value="1"/>
</dbReference>
<feature type="compositionally biased region" description="Acidic residues" evidence="3">
    <location>
        <begin position="236"/>
        <end position="247"/>
    </location>
</feature>
<dbReference type="InterPro" id="IPR001436">
    <property type="entry name" value="Alpha-crystallin/sHSP_animal"/>
</dbReference>
<evidence type="ECO:0000256" key="3">
    <source>
        <dbReference type="SAM" id="MobiDB-lite"/>
    </source>
</evidence>
<feature type="domain" description="SHSP" evidence="4">
    <location>
        <begin position="38"/>
        <end position="149"/>
    </location>
</feature>
<dbReference type="GO" id="GO:0009408">
    <property type="term" value="P:response to heat"/>
    <property type="evidence" value="ECO:0007669"/>
    <property type="project" value="TreeGrafter"/>
</dbReference>
<dbReference type="Proteomes" id="UP000192220">
    <property type="component" value="Unplaced"/>
</dbReference>
<gene>
    <name evidence="6" type="primary">si:dkey-1k23.3</name>
</gene>
<dbReference type="RefSeq" id="XP_013866612.1">
    <property type="nucleotide sequence ID" value="XM_014011158.1"/>
</dbReference>
<dbReference type="OrthoDB" id="1431247at2759"/>
<feature type="compositionally biased region" description="Acidic residues" evidence="3">
    <location>
        <begin position="151"/>
        <end position="169"/>
    </location>
</feature>
<dbReference type="GO" id="GO:0051082">
    <property type="term" value="F:unfolded protein binding"/>
    <property type="evidence" value="ECO:0007669"/>
    <property type="project" value="TreeGrafter"/>
</dbReference>
<keyword evidence="5" id="KW-1185">Reference proteome</keyword>
<evidence type="ECO:0000313" key="6">
    <source>
        <dbReference type="RefSeq" id="XP_013866612.1"/>
    </source>
</evidence>
<dbReference type="PRINTS" id="PR00299">
    <property type="entry name" value="ACRYSTALLIN"/>
</dbReference>
<evidence type="ECO:0000313" key="5">
    <source>
        <dbReference type="Proteomes" id="UP000192220"/>
    </source>
</evidence>
<dbReference type="CDD" id="cd06526">
    <property type="entry name" value="metazoan_ACD"/>
    <property type="match status" value="1"/>
</dbReference>
<dbReference type="PROSITE" id="PS01031">
    <property type="entry name" value="SHSP"/>
    <property type="match status" value="1"/>
</dbReference>
<dbReference type="PANTHER" id="PTHR45640">
    <property type="entry name" value="HEAT SHOCK PROTEIN HSP-12.2-RELATED"/>
    <property type="match status" value="1"/>
</dbReference>
<dbReference type="GO" id="GO:0005634">
    <property type="term" value="C:nucleus"/>
    <property type="evidence" value="ECO:0007669"/>
    <property type="project" value="TreeGrafter"/>
</dbReference>
<feature type="region of interest" description="Disordered" evidence="3">
    <location>
        <begin position="150"/>
        <end position="271"/>
    </location>
</feature>
<dbReference type="SUPFAM" id="SSF49764">
    <property type="entry name" value="HSP20-like chaperones"/>
    <property type="match status" value="1"/>
</dbReference>
<dbReference type="InterPro" id="IPR002068">
    <property type="entry name" value="A-crystallin/Hsp20_dom"/>
</dbReference>
<feature type="compositionally biased region" description="Basic and acidic residues" evidence="3">
    <location>
        <begin position="179"/>
        <end position="207"/>
    </location>
</feature>
<comment type="similarity">
    <text evidence="1 2">Belongs to the small heat shock protein (HSP20) family.</text>
</comment>
<evidence type="ECO:0000259" key="4">
    <source>
        <dbReference type="PROSITE" id="PS01031"/>
    </source>
</evidence>
<evidence type="ECO:0000256" key="2">
    <source>
        <dbReference type="RuleBase" id="RU003616"/>
    </source>
</evidence>
<feature type="compositionally biased region" description="Polar residues" evidence="3">
    <location>
        <begin position="248"/>
        <end position="257"/>
    </location>
</feature>
<keyword evidence="6" id="KW-0346">Stress response</keyword>
<name>A0A2I4BFU3_AUSLI</name>
<dbReference type="GO" id="GO:0043066">
    <property type="term" value="P:negative regulation of apoptotic process"/>
    <property type="evidence" value="ECO:0007669"/>
    <property type="project" value="TreeGrafter"/>
</dbReference>
<accession>A0A2I4BFU3</accession>
<proteinExistence type="inferred from homology"/>
<reference evidence="6" key="1">
    <citation type="submission" date="2025-08" db="UniProtKB">
        <authorList>
            <consortium name="RefSeq"/>
        </authorList>
    </citation>
    <scope>IDENTIFICATION</scope>
    <source>
        <strain evidence="6">Quisiro</strain>
        <tissue evidence="6">Liver</tissue>
    </source>
</reference>
<dbReference type="AlphaFoldDB" id="A0A2I4BFU3"/>
<dbReference type="KEGG" id="alim:106519461"/>
<dbReference type="PANTHER" id="PTHR45640:SF7">
    <property type="entry name" value="HEAT SHOCK PROTEIN BETA-1"/>
    <property type="match status" value="1"/>
</dbReference>
<dbReference type="GO" id="GO:0042026">
    <property type="term" value="P:protein refolding"/>
    <property type="evidence" value="ECO:0007669"/>
    <property type="project" value="TreeGrafter"/>
</dbReference>